<proteinExistence type="predicted"/>
<accession>X0V1C9</accession>
<dbReference type="AlphaFoldDB" id="X0V1C9"/>
<reference evidence="1" key="1">
    <citation type="journal article" date="2014" name="Front. Microbiol.">
        <title>High frequency of phylogenetically diverse reductive dehalogenase-homologous genes in deep subseafloor sedimentary metagenomes.</title>
        <authorList>
            <person name="Kawai M."/>
            <person name="Futagami T."/>
            <person name="Toyoda A."/>
            <person name="Takaki Y."/>
            <person name="Nishi S."/>
            <person name="Hori S."/>
            <person name="Arai W."/>
            <person name="Tsubouchi T."/>
            <person name="Morono Y."/>
            <person name="Uchiyama I."/>
            <person name="Ito T."/>
            <person name="Fujiyama A."/>
            <person name="Inagaki F."/>
            <person name="Takami H."/>
        </authorList>
    </citation>
    <scope>NUCLEOTIDE SEQUENCE</scope>
    <source>
        <strain evidence="1">Expedition CK06-06</strain>
    </source>
</reference>
<dbReference type="SUPFAM" id="SSF109854">
    <property type="entry name" value="DinB/YfiT-like putative metalloenzymes"/>
    <property type="match status" value="1"/>
</dbReference>
<dbReference type="InterPro" id="IPR034660">
    <property type="entry name" value="DinB/YfiT-like"/>
</dbReference>
<evidence type="ECO:0008006" key="2">
    <source>
        <dbReference type="Google" id="ProtNLM"/>
    </source>
</evidence>
<comment type="caution">
    <text evidence="1">The sequence shown here is derived from an EMBL/GenBank/DDBJ whole genome shotgun (WGS) entry which is preliminary data.</text>
</comment>
<dbReference type="InterPro" id="IPR011463">
    <property type="entry name" value="DUF1569"/>
</dbReference>
<organism evidence="1">
    <name type="scientific">marine sediment metagenome</name>
    <dbReference type="NCBI Taxonomy" id="412755"/>
    <lineage>
        <taxon>unclassified sequences</taxon>
        <taxon>metagenomes</taxon>
        <taxon>ecological metagenomes</taxon>
    </lineage>
</organism>
<sequence>KWSPSQVVEHIARTYEESAHVVTGGPTKFPTFPFFIRPVLRIVFNRTVKKGSFMKAKTMKPFDPVSGPTSTDEGRARVEAALEKFERACQAQSADGTMSSGVFGKVAVSDYVQFQALHTRHHQKQLVVGQ</sequence>
<dbReference type="EMBL" id="BARS01022170">
    <property type="protein sequence ID" value="GAG11904.1"/>
    <property type="molecule type" value="Genomic_DNA"/>
</dbReference>
<dbReference type="Gene3D" id="1.20.120.450">
    <property type="entry name" value="dinb family like domain"/>
    <property type="match status" value="1"/>
</dbReference>
<name>X0V1C9_9ZZZZ</name>
<gene>
    <name evidence="1" type="ORF">S01H1_35470</name>
</gene>
<evidence type="ECO:0000313" key="1">
    <source>
        <dbReference type="EMBL" id="GAG11904.1"/>
    </source>
</evidence>
<dbReference type="Pfam" id="PF07606">
    <property type="entry name" value="DUF1569"/>
    <property type="match status" value="1"/>
</dbReference>
<feature type="non-terminal residue" evidence="1">
    <location>
        <position position="1"/>
    </location>
</feature>
<protein>
    <recommendedName>
        <fullName evidence="2">DinB-like domain-containing protein</fullName>
    </recommendedName>
</protein>